<gene>
    <name evidence="2" type="ORF">EDD75_1147</name>
</gene>
<protein>
    <submittedName>
        <fullName evidence="2">Uncharacterized protein</fullName>
    </submittedName>
</protein>
<dbReference type="RefSeq" id="WP_123929328.1">
    <property type="nucleotide sequence ID" value="NZ_RKRE01000002.1"/>
</dbReference>
<dbReference type="EMBL" id="RKRE01000002">
    <property type="protein sequence ID" value="RPF46886.1"/>
    <property type="molecule type" value="Genomic_DNA"/>
</dbReference>
<reference evidence="2 3" key="1">
    <citation type="submission" date="2018-11" db="EMBL/GenBank/DDBJ databases">
        <title>Genomic Encyclopedia of Type Strains, Phase IV (KMG-IV): sequencing the most valuable type-strain genomes for metagenomic binning, comparative biology and taxonomic classification.</title>
        <authorList>
            <person name="Goeker M."/>
        </authorList>
    </citation>
    <scope>NUCLEOTIDE SEQUENCE [LARGE SCALE GENOMIC DNA]</scope>
    <source>
        <strain evidence="2 3">DSM 102936</strain>
    </source>
</reference>
<feature type="transmembrane region" description="Helical" evidence="1">
    <location>
        <begin position="74"/>
        <end position="97"/>
    </location>
</feature>
<name>A0A3N5ANV8_9THEO</name>
<organism evidence="2 3">
    <name type="scientific">Thermodesulfitimonas autotrophica</name>
    <dbReference type="NCBI Taxonomy" id="1894989"/>
    <lineage>
        <taxon>Bacteria</taxon>
        <taxon>Bacillati</taxon>
        <taxon>Bacillota</taxon>
        <taxon>Clostridia</taxon>
        <taxon>Thermoanaerobacterales</taxon>
        <taxon>Thermoanaerobacteraceae</taxon>
        <taxon>Thermodesulfitimonas</taxon>
    </lineage>
</organism>
<keyword evidence="3" id="KW-1185">Reference proteome</keyword>
<evidence type="ECO:0000313" key="3">
    <source>
        <dbReference type="Proteomes" id="UP000282654"/>
    </source>
</evidence>
<proteinExistence type="predicted"/>
<sequence>MLATILFCAGVFALMVLSVKEKAHQLSLREKSLNGTPSPLSGALAYLVGVAGGIYLSLSLLVDFLEVNIPSRIAVLGLELDPLATIAITLALLQPFILRLCRVGRCKIMPGGK</sequence>
<evidence type="ECO:0000313" key="2">
    <source>
        <dbReference type="EMBL" id="RPF46886.1"/>
    </source>
</evidence>
<evidence type="ECO:0000256" key="1">
    <source>
        <dbReference type="SAM" id="Phobius"/>
    </source>
</evidence>
<keyword evidence="1" id="KW-1133">Transmembrane helix</keyword>
<dbReference type="Proteomes" id="UP000282654">
    <property type="component" value="Unassembled WGS sequence"/>
</dbReference>
<feature type="transmembrane region" description="Helical" evidence="1">
    <location>
        <begin position="42"/>
        <end position="62"/>
    </location>
</feature>
<accession>A0A3N5ANV8</accession>
<dbReference type="OrthoDB" id="1726338at2"/>
<keyword evidence="1" id="KW-0812">Transmembrane</keyword>
<keyword evidence="1" id="KW-0472">Membrane</keyword>
<comment type="caution">
    <text evidence="2">The sequence shown here is derived from an EMBL/GenBank/DDBJ whole genome shotgun (WGS) entry which is preliminary data.</text>
</comment>
<dbReference type="AlphaFoldDB" id="A0A3N5ANV8"/>